<keyword evidence="4" id="KW-1185">Reference proteome</keyword>
<sequence length="182" mass="19137">MSTPLANKTALITGGSKGIGAATSLLHVYFGVPPSQFGSSSEFWDIVSGALNHNILARSGANVVINYTSDFLAADALAIKGDAGSIPAIEHMVSETVKRFGKIDILILCVGILLMKDLEHTSEEDFDGIMRFNVKGPYFLAQKAASHMPSGSCIVLISTSQCTASTVTPADLLYNATKGAIE</sequence>
<dbReference type="Proteomes" id="UP001590951">
    <property type="component" value="Unassembled WGS sequence"/>
</dbReference>
<dbReference type="PANTHER" id="PTHR48107:SF7">
    <property type="entry name" value="RE15974P"/>
    <property type="match status" value="1"/>
</dbReference>
<proteinExistence type="inferred from homology"/>
<evidence type="ECO:0000256" key="1">
    <source>
        <dbReference type="ARBA" id="ARBA00006484"/>
    </source>
</evidence>
<name>A0ABR4B7E5_9LECA</name>
<evidence type="ECO:0000256" key="2">
    <source>
        <dbReference type="ARBA" id="ARBA00023002"/>
    </source>
</evidence>
<protein>
    <submittedName>
        <fullName evidence="3">Uncharacterized protein</fullName>
    </submittedName>
</protein>
<comment type="similarity">
    <text evidence="1">Belongs to the short-chain dehydrogenases/reductases (SDR) family.</text>
</comment>
<gene>
    <name evidence="3" type="ORF">ABVK25_006092</name>
</gene>
<dbReference type="Pfam" id="PF13561">
    <property type="entry name" value="adh_short_C2"/>
    <property type="match status" value="1"/>
</dbReference>
<comment type="caution">
    <text evidence="3">The sequence shown here is derived from an EMBL/GenBank/DDBJ whole genome shotgun (WGS) entry which is preliminary data.</text>
</comment>
<keyword evidence="2" id="KW-0560">Oxidoreductase</keyword>
<dbReference type="InterPro" id="IPR002347">
    <property type="entry name" value="SDR_fam"/>
</dbReference>
<dbReference type="SUPFAM" id="SSF51735">
    <property type="entry name" value="NAD(P)-binding Rossmann-fold domains"/>
    <property type="match status" value="1"/>
</dbReference>
<evidence type="ECO:0000313" key="3">
    <source>
        <dbReference type="EMBL" id="KAL2053787.1"/>
    </source>
</evidence>
<organism evidence="3 4">
    <name type="scientific">Lepraria finkii</name>
    <dbReference type="NCBI Taxonomy" id="1340010"/>
    <lineage>
        <taxon>Eukaryota</taxon>
        <taxon>Fungi</taxon>
        <taxon>Dikarya</taxon>
        <taxon>Ascomycota</taxon>
        <taxon>Pezizomycotina</taxon>
        <taxon>Lecanoromycetes</taxon>
        <taxon>OSLEUM clade</taxon>
        <taxon>Lecanoromycetidae</taxon>
        <taxon>Lecanorales</taxon>
        <taxon>Lecanorineae</taxon>
        <taxon>Stereocaulaceae</taxon>
        <taxon>Lepraria</taxon>
    </lineage>
</organism>
<evidence type="ECO:0000313" key="4">
    <source>
        <dbReference type="Proteomes" id="UP001590951"/>
    </source>
</evidence>
<dbReference type="Gene3D" id="3.40.50.720">
    <property type="entry name" value="NAD(P)-binding Rossmann-like Domain"/>
    <property type="match status" value="1"/>
</dbReference>
<dbReference type="PRINTS" id="PR00081">
    <property type="entry name" value="GDHRDH"/>
</dbReference>
<reference evidence="3 4" key="1">
    <citation type="submission" date="2024-09" db="EMBL/GenBank/DDBJ databases">
        <title>Rethinking Asexuality: The Enigmatic Case of Functional Sexual Genes in Lepraria (Stereocaulaceae).</title>
        <authorList>
            <person name="Doellman M."/>
            <person name="Sun Y."/>
            <person name="Barcenas-Pena A."/>
            <person name="Lumbsch H.T."/>
            <person name="Grewe F."/>
        </authorList>
    </citation>
    <scope>NUCLEOTIDE SEQUENCE [LARGE SCALE GENOMIC DNA]</scope>
    <source>
        <strain evidence="3 4">Grewe 0041</strain>
    </source>
</reference>
<dbReference type="InterPro" id="IPR036291">
    <property type="entry name" value="NAD(P)-bd_dom_sf"/>
</dbReference>
<accession>A0ABR4B7E5</accession>
<dbReference type="PANTHER" id="PTHR48107">
    <property type="entry name" value="NADPH-DEPENDENT ALDEHYDE REDUCTASE-LIKE PROTEIN, CHLOROPLASTIC-RELATED"/>
    <property type="match status" value="1"/>
</dbReference>
<dbReference type="EMBL" id="JBHFEH010000019">
    <property type="protein sequence ID" value="KAL2053787.1"/>
    <property type="molecule type" value="Genomic_DNA"/>
</dbReference>